<evidence type="ECO:0000313" key="3">
    <source>
        <dbReference type="Proteomes" id="UP000198224"/>
    </source>
</evidence>
<reference evidence="3" key="1">
    <citation type="submission" date="2016-06" db="EMBL/GenBank/DDBJ databases">
        <authorList>
            <person name="Varghese N."/>
            <person name="Submissions Spin"/>
        </authorList>
    </citation>
    <scope>NUCLEOTIDE SEQUENCE [LARGE SCALE GENOMIC DNA]</scope>
    <source>
        <strain evidence="3">DSM 45160</strain>
    </source>
</reference>
<feature type="region of interest" description="Disordered" evidence="1">
    <location>
        <begin position="54"/>
        <end position="103"/>
    </location>
</feature>
<dbReference type="EMBL" id="LT607409">
    <property type="protein sequence ID" value="SCF01551.1"/>
    <property type="molecule type" value="Genomic_DNA"/>
</dbReference>
<organism evidence="2 3">
    <name type="scientific">Micromonospora chokoriensis</name>
    <dbReference type="NCBI Taxonomy" id="356851"/>
    <lineage>
        <taxon>Bacteria</taxon>
        <taxon>Bacillati</taxon>
        <taxon>Actinomycetota</taxon>
        <taxon>Actinomycetes</taxon>
        <taxon>Micromonosporales</taxon>
        <taxon>Micromonosporaceae</taxon>
        <taxon>Micromonospora</taxon>
    </lineage>
</organism>
<dbReference type="RefSeq" id="WP_088988479.1">
    <property type="nucleotide sequence ID" value="NZ_LT607409.1"/>
</dbReference>
<dbReference type="Proteomes" id="UP000198224">
    <property type="component" value="Chromosome I"/>
</dbReference>
<protein>
    <submittedName>
        <fullName evidence="2">Uncharacterized protein</fullName>
    </submittedName>
</protein>
<sequence length="103" mass="11244">MTGSVSKKSFSLPQDVAERLEREPNASAYVVDTIRARMRAEDLDAELARRGMTVSAEGQARARAQRAQVEQEWSPGRRAALRDRSRRAAAEMLDGSGSQAPAA</sequence>
<dbReference type="AlphaFoldDB" id="A0A1C4X0A6"/>
<evidence type="ECO:0000256" key="1">
    <source>
        <dbReference type="SAM" id="MobiDB-lite"/>
    </source>
</evidence>
<name>A0A1C4X0A6_9ACTN</name>
<accession>A0A1C4X0A6</accession>
<evidence type="ECO:0000313" key="2">
    <source>
        <dbReference type="EMBL" id="SCF01551.1"/>
    </source>
</evidence>
<keyword evidence="3" id="KW-1185">Reference proteome</keyword>
<gene>
    <name evidence="2" type="ORF">GA0070612_3042</name>
</gene>
<proteinExistence type="predicted"/>
<feature type="compositionally biased region" description="Low complexity" evidence="1">
    <location>
        <begin position="59"/>
        <end position="68"/>
    </location>
</feature>
<feature type="compositionally biased region" description="Basic and acidic residues" evidence="1">
    <location>
        <begin position="80"/>
        <end position="89"/>
    </location>
</feature>